<dbReference type="Proteomes" id="UP001200544">
    <property type="component" value="Unassembled WGS sequence"/>
</dbReference>
<dbReference type="RefSeq" id="WP_234128481.1">
    <property type="nucleotide sequence ID" value="NZ_JAHYQA010000002.1"/>
</dbReference>
<accession>A0AAW4Z186</accession>
<comment type="caution">
    <text evidence="1">The sequence shown here is derived from an EMBL/GenBank/DDBJ whole genome shotgun (WGS) entry which is preliminary data.</text>
</comment>
<dbReference type="AlphaFoldDB" id="A0AAW4Z186"/>
<dbReference type="EMBL" id="JAHYQA010000002">
    <property type="protein sequence ID" value="MCE9236245.1"/>
    <property type="molecule type" value="Genomic_DNA"/>
</dbReference>
<evidence type="ECO:0008006" key="3">
    <source>
        <dbReference type="Google" id="ProtNLM"/>
    </source>
</evidence>
<evidence type="ECO:0000313" key="1">
    <source>
        <dbReference type="EMBL" id="MCE9236245.1"/>
    </source>
</evidence>
<gene>
    <name evidence="1" type="ORF">K0H07_03615</name>
</gene>
<reference evidence="1" key="1">
    <citation type="submission" date="2021-07" db="EMBL/GenBank/DDBJ databases">
        <title>Comparative genomics of Bacteroides fragilis group isolates reveals species-dependent resistance mechanisms and validates clinical tools for resistance prediction.</title>
        <authorList>
            <person name="Wallace M.J."/>
            <person name="Jean S."/>
            <person name="Wallace M.A."/>
            <person name="Carey-Ann B.D."/>
            <person name="Dantas G."/>
        </authorList>
    </citation>
    <scope>NUCLEOTIDE SEQUENCE</scope>
    <source>
        <strain evidence="1">BJH_160</strain>
    </source>
</reference>
<proteinExistence type="predicted"/>
<sequence length="76" mass="7921">MAGATVTWYAATEGGEPISLPAGINGYTLTSENDSSENDSKGVFSVSVNKTLPTGDYYFTVTYNGVTSNCVKLTVG</sequence>
<organism evidence="1 2">
    <name type="scientific">Bacteroides thetaiotaomicron</name>
    <dbReference type="NCBI Taxonomy" id="818"/>
    <lineage>
        <taxon>Bacteria</taxon>
        <taxon>Pseudomonadati</taxon>
        <taxon>Bacteroidota</taxon>
        <taxon>Bacteroidia</taxon>
        <taxon>Bacteroidales</taxon>
        <taxon>Bacteroidaceae</taxon>
        <taxon>Bacteroides</taxon>
    </lineage>
</organism>
<name>A0AAW4Z186_BACT4</name>
<protein>
    <recommendedName>
        <fullName evidence="3">Ig-like domain-containing protein</fullName>
    </recommendedName>
</protein>
<evidence type="ECO:0000313" key="2">
    <source>
        <dbReference type="Proteomes" id="UP001200544"/>
    </source>
</evidence>